<dbReference type="SUPFAM" id="SSF82607">
    <property type="entry name" value="YbaB-like"/>
    <property type="match status" value="1"/>
</dbReference>
<reference evidence="2" key="1">
    <citation type="journal article" date="2019" name="Int. J. Syst. Evol. Microbiol.">
        <title>The Global Catalogue of Microorganisms (GCM) 10K type strain sequencing project: providing services to taxonomists for standard genome sequencing and annotation.</title>
        <authorList>
            <consortium name="The Broad Institute Genomics Platform"/>
            <consortium name="The Broad Institute Genome Sequencing Center for Infectious Disease"/>
            <person name="Wu L."/>
            <person name="Ma J."/>
        </authorList>
    </citation>
    <scope>NUCLEOTIDE SEQUENCE [LARGE SCALE GENOMIC DNA]</scope>
    <source>
        <strain evidence="2">JCM 10303</strain>
    </source>
</reference>
<comment type="caution">
    <text evidence="1">The sequence shown here is derived from an EMBL/GenBank/DDBJ whole genome shotgun (WGS) entry which is preliminary data.</text>
</comment>
<organism evidence="1 2">
    <name type="scientific">Saccharopolyspora erythraea</name>
    <name type="common">Streptomyces erythraeus</name>
    <dbReference type="NCBI Taxonomy" id="1836"/>
    <lineage>
        <taxon>Bacteria</taxon>
        <taxon>Bacillati</taxon>
        <taxon>Actinomycetota</taxon>
        <taxon>Actinomycetes</taxon>
        <taxon>Pseudonocardiales</taxon>
        <taxon>Pseudonocardiaceae</taxon>
        <taxon>Saccharopolyspora</taxon>
    </lineage>
</organism>
<dbReference type="EMBL" id="BAAAGS010000075">
    <property type="protein sequence ID" value="GAA0557876.1"/>
    <property type="molecule type" value="Genomic_DNA"/>
</dbReference>
<name>A0ABP3P2B6_SACER</name>
<evidence type="ECO:0008006" key="3">
    <source>
        <dbReference type="Google" id="ProtNLM"/>
    </source>
</evidence>
<protein>
    <recommendedName>
        <fullName evidence="3">YbaB/EbfC DNA-binding family protein</fullName>
    </recommendedName>
</protein>
<dbReference type="InterPro" id="IPR036894">
    <property type="entry name" value="YbaB-like_sf"/>
</dbReference>
<gene>
    <name evidence="1" type="ORF">GCM10009533_64280</name>
</gene>
<evidence type="ECO:0000313" key="1">
    <source>
        <dbReference type="EMBL" id="GAA0557876.1"/>
    </source>
</evidence>
<proteinExistence type="predicted"/>
<dbReference type="Gene3D" id="3.30.1310.10">
    <property type="entry name" value="Nucleoid-associated protein YbaB-like domain"/>
    <property type="match status" value="1"/>
</dbReference>
<dbReference type="RefSeq" id="WP_009949851.1">
    <property type="nucleotide sequence ID" value="NZ_BAAAGS010000075.1"/>
</dbReference>
<keyword evidence="2" id="KW-1185">Reference proteome</keyword>
<evidence type="ECO:0000313" key="2">
    <source>
        <dbReference type="Proteomes" id="UP001500729"/>
    </source>
</evidence>
<sequence>MDNSRYDPDLRREQLQRWQRKAAELEYYAERLAEERFTGTSDSGLVTAEVDGNGRLLDISVSDEALEQAHPQNIGPDAVEAIAQARATAAVTAMSWTESVVGEVSA</sequence>
<dbReference type="InterPro" id="IPR004401">
    <property type="entry name" value="YbaB/EbfC"/>
</dbReference>
<accession>A0ABP3P2B6</accession>
<dbReference type="Pfam" id="PF02575">
    <property type="entry name" value="YbaB_DNA_bd"/>
    <property type="match status" value="1"/>
</dbReference>
<dbReference type="Proteomes" id="UP001500729">
    <property type="component" value="Unassembled WGS sequence"/>
</dbReference>